<evidence type="ECO:0000256" key="12">
    <source>
        <dbReference type="SAM" id="MobiDB-lite"/>
    </source>
</evidence>
<feature type="domain" description="Potassium channel" evidence="15">
    <location>
        <begin position="239"/>
        <end position="314"/>
    </location>
</feature>
<dbReference type="InterPro" id="IPR013099">
    <property type="entry name" value="K_chnl_dom"/>
</dbReference>
<feature type="transmembrane region" description="Helical" evidence="13">
    <location>
        <begin position="232"/>
        <end position="250"/>
    </location>
</feature>
<keyword evidence="4 13" id="KW-0812">Transmembrane</keyword>
<feature type="transmembrane region" description="Helical" evidence="13">
    <location>
        <begin position="131"/>
        <end position="154"/>
    </location>
</feature>
<feature type="region of interest" description="Disordered" evidence="12">
    <location>
        <begin position="1145"/>
        <end position="1222"/>
    </location>
</feature>
<feature type="transmembrane region" description="Helical" evidence="13">
    <location>
        <begin position="262"/>
        <end position="281"/>
    </location>
</feature>
<evidence type="ECO:0000256" key="10">
    <source>
        <dbReference type="ARBA" id="ARBA00023303"/>
    </source>
</evidence>
<dbReference type="SUPFAM" id="SSF81324">
    <property type="entry name" value="Voltage-gated potassium channels"/>
    <property type="match status" value="1"/>
</dbReference>
<evidence type="ECO:0000256" key="2">
    <source>
        <dbReference type="ARBA" id="ARBA00022448"/>
    </source>
</evidence>
<dbReference type="PANTHER" id="PTHR10027">
    <property type="entry name" value="CALCIUM-ACTIVATED POTASSIUM CHANNEL ALPHA CHAIN"/>
    <property type="match status" value="1"/>
</dbReference>
<comment type="caution">
    <text evidence="17">The sequence shown here is derived from an EMBL/GenBank/DDBJ whole genome shotgun (WGS) entry which is preliminary data.</text>
</comment>
<feature type="transmembrane region" description="Helical" evidence="13">
    <location>
        <begin position="166"/>
        <end position="188"/>
    </location>
</feature>
<evidence type="ECO:0000313" key="17">
    <source>
        <dbReference type="EMBL" id="KAK6167604.1"/>
    </source>
</evidence>
<dbReference type="Proteomes" id="UP001347796">
    <property type="component" value="Unassembled WGS sequence"/>
</dbReference>
<evidence type="ECO:0000256" key="8">
    <source>
        <dbReference type="ARBA" id="ARBA00023065"/>
    </source>
</evidence>
<proteinExistence type="predicted"/>
<dbReference type="FunFam" id="1.10.287.70:FF:000058">
    <property type="entry name" value="Potassium sodium-activated channel subfamily T member 2"/>
    <property type="match status" value="1"/>
</dbReference>
<feature type="transmembrane region" description="Helical" evidence="13">
    <location>
        <begin position="287"/>
        <end position="305"/>
    </location>
</feature>
<keyword evidence="18" id="KW-1185">Reference proteome</keyword>
<evidence type="ECO:0000256" key="4">
    <source>
        <dbReference type="ARBA" id="ARBA00022692"/>
    </source>
</evidence>
<dbReference type="FunFam" id="3.40.50.720:FF:000011">
    <property type="entry name" value="Potassium channel subfamily T member 1"/>
    <property type="match status" value="1"/>
</dbReference>
<evidence type="ECO:0000256" key="7">
    <source>
        <dbReference type="ARBA" id="ARBA00022989"/>
    </source>
</evidence>
<evidence type="ECO:0000256" key="1">
    <source>
        <dbReference type="ARBA" id="ARBA00004141"/>
    </source>
</evidence>
<evidence type="ECO:0000256" key="3">
    <source>
        <dbReference type="ARBA" id="ARBA00022538"/>
    </source>
</evidence>
<name>A0AAN8GGT0_PATCE</name>
<dbReference type="Gene3D" id="1.10.287.70">
    <property type="match status" value="1"/>
</dbReference>
<keyword evidence="8" id="KW-0406">Ion transport</keyword>
<keyword evidence="10" id="KW-0407">Ion channel</keyword>
<dbReference type="Pfam" id="PF22614">
    <property type="entry name" value="Slo-like_RCK"/>
    <property type="match status" value="2"/>
</dbReference>
<dbReference type="GO" id="GO:0015271">
    <property type="term" value="F:outward rectifier potassium channel activity"/>
    <property type="evidence" value="ECO:0007669"/>
    <property type="project" value="TreeGrafter"/>
</dbReference>
<keyword evidence="5" id="KW-0631">Potassium channel</keyword>
<protein>
    <submittedName>
        <fullName evidence="17">Uncharacterized protein</fullName>
    </submittedName>
</protein>
<feature type="compositionally biased region" description="Polar residues" evidence="12">
    <location>
        <begin position="1178"/>
        <end position="1189"/>
    </location>
</feature>
<dbReference type="InterPro" id="IPR047871">
    <property type="entry name" value="K_chnl_Slo-like"/>
</dbReference>
<comment type="catalytic activity">
    <reaction evidence="11">
        <text>K(+)(in) = K(+)(out)</text>
        <dbReference type="Rhea" id="RHEA:29463"/>
        <dbReference type="ChEBI" id="CHEBI:29103"/>
    </reaction>
</comment>
<keyword evidence="9 13" id="KW-0472">Membrane</keyword>
<feature type="region of interest" description="Disordered" evidence="12">
    <location>
        <begin position="661"/>
        <end position="680"/>
    </location>
</feature>
<keyword evidence="3" id="KW-0633">Potassium transport</keyword>
<dbReference type="AlphaFoldDB" id="A0AAN8GGT0"/>
<evidence type="ECO:0000259" key="14">
    <source>
        <dbReference type="Pfam" id="PF03493"/>
    </source>
</evidence>
<reference evidence="17 18" key="1">
    <citation type="submission" date="2024-01" db="EMBL/GenBank/DDBJ databases">
        <title>The genome of the rayed Mediterranean limpet Patella caerulea (Linnaeus, 1758).</title>
        <authorList>
            <person name="Anh-Thu Weber A."/>
            <person name="Halstead-Nussloch G."/>
        </authorList>
    </citation>
    <scope>NUCLEOTIDE SEQUENCE [LARGE SCALE GENOMIC DNA]</scope>
    <source>
        <strain evidence="17">AATW-2023a</strain>
        <tissue evidence="17">Whole specimen</tissue>
    </source>
</reference>
<feature type="domain" description="Calcium-activated potassium channel BK alpha subunit" evidence="14">
    <location>
        <begin position="467"/>
        <end position="561"/>
    </location>
</feature>
<dbReference type="InterPro" id="IPR003929">
    <property type="entry name" value="K_chnl_BK_asu"/>
</dbReference>
<keyword evidence="6" id="KW-0630">Potassium</keyword>
<evidence type="ECO:0000259" key="16">
    <source>
        <dbReference type="Pfam" id="PF22614"/>
    </source>
</evidence>
<comment type="subcellular location">
    <subcellularLocation>
        <location evidence="1">Membrane</location>
        <topology evidence="1">Multi-pass membrane protein</topology>
    </subcellularLocation>
</comment>
<dbReference type="EMBL" id="JAZGQO010000018">
    <property type="protein sequence ID" value="KAK6167604.1"/>
    <property type="molecule type" value="Genomic_DNA"/>
</dbReference>
<evidence type="ECO:0000313" key="18">
    <source>
        <dbReference type="Proteomes" id="UP001347796"/>
    </source>
</evidence>
<dbReference type="GO" id="GO:0005228">
    <property type="term" value="F:intracellular sodium-activated potassium channel activity"/>
    <property type="evidence" value="ECO:0007669"/>
    <property type="project" value="TreeGrafter"/>
</dbReference>
<dbReference type="Gene3D" id="3.40.50.720">
    <property type="entry name" value="NAD(P)-binding Rossmann-like Domain"/>
    <property type="match status" value="2"/>
</dbReference>
<organism evidence="17 18">
    <name type="scientific">Patella caerulea</name>
    <name type="common">Rayed Mediterranean limpet</name>
    <dbReference type="NCBI Taxonomy" id="87958"/>
    <lineage>
        <taxon>Eukaryota</taxon>
        <taxon>Metazoa</taxon>
        <taxon>Spiralia</taxon>
        <taxon>Lophotrochozoa</taxon>
        <taxon>Mollusca</taxon>
        <taxon>Gastropoda</taxon>
        <taxon>Patellogastropoda</taxon>
        <taxon>Patelloidea</taxon>
        <taxon>Patellidae</taxon>
        <taxon>Patella</taxon>
    </lineage>
</organism>
<dbReference type="Pfam" id="PF03493">
    <property type="entry name" value="BK_channel_a"/>
    <property type="match status" value="1"/>
</dbReference>
<evidence type="ECO:0000256" key="5">
    <source>
        <dbReference type="ARBA" id="ARBA00022826"/>
    </source>
</evidence>
<dbReference type="Pfam" id="PF07885">
    <property type="entry name" value="Ion_trans_2"/>
    <property type="match status" value="1"/>
</dbReference>
<dbReference type="GO" id="GO:0005886">
    <property type="term" value="C:plasma membrane"/>
    <property type="evidence" value="ECO:0007669"/>
    <property type="project" value="TreeGrafter"/>
</dbReference>
<evidence type="ECO:0000256" key="11">
    <source>
        <dbReference type="ARBA" id="ARBA00034430"/>
    </source>
</evidence>
<feature type="compositionally biased region" description="Basic and acidic residues" evidence="12">
    <location>
        <begin position="1158"/>
        <end position="1175"/>
    </location>
</feature>
<gene>
    <name evidence="17" type="ORF">SNE40_021590</name>
</gene>
<feature type="compositionally biased region" description="Basic and acidic residues" evidence="12">
    <location>
        <begin position="661"/>
        <end position="671"/>
    </location>
</feature>
<feature type="domain" description="RCK N-terminal" evidence="16">
    <location>
        <begin position="334"/>
        <end position="451"/>
    </location>
</feature>
<evidence type="ECO:0000256" key="9">
    <source>
        <dbReference type="ARBA" id="ARBA00023136"/>
    </source>
</evidence>
<dbReference type="FunFam" id="3.40.50.720:FF:000034">
    <property type="entry name" value="Potassium channel subfamily T member 1"/>
    <property type="match status" value="1"/>
</dbReference>
<keyword evidence="7 13" id="KW-1133">Transmembrane helix</keyword>
<dbReference type="PANTHER" id="PTHR10027:SF10">
    <property type="entry name" value="SLOWPOKE 2, ISOFORM D"/>
    <property type="match status" value="1"/>
</dbReference>
<evidence type="ECO:0000259" key="15">
    <source>
        <dbReference type="Pfam" id="PF07885"/>
    </source>
</evidence>
<accession>A0AAN8GGT0</accession>
<evidence type="ECO:0000256" key="6">
    <source>
        <dbReference type="ARBA" id="ARBA00022958"/>
    </source>
</evidence>
<evidence type="ECO:0000256" key="13">
    <source>
        <dbReference type="SAM" id="Phobius"/>
    </source>
</evidence>
<feature type="transmembrane region" description="Helical" evidence="13">
    <location>
        <begin position="63"/>
        <end position="82"/>
    </location>
</feature>
<dbReference type="InterPro" id="IPR003148">
    <property type="entry name" value="RCK_N"/>
</dbReference>
<keyword evidence="2" id="KW-0813">Transport</keyword>
<sequence>MSVYRRSVPVCAQFDLGALDNDSDDEQDDTNDFSSIPVKFNTQDVSIRGRLRRLLIRNSHSRLASTFFDLIVKLIICITYVVRATLDDSQTYACNGVPCDNANSNDSSEEPTVFSSTSINWYVVFWVDRPLPLWIVQVVLSAITLSKALLLVYISTKGHRGEHIRTTAFILELICSLPILATVCYPPLLQNLFVPIFLNVWLAEIALERVFNDLHLTRQRFQTMSVTLSQQILLLLASVVSLVYTTICGIQHIQRGSAESKLSMFESFYFVIVTFSTVGYGDISPDIWIGQLFMIIMICVALIFIPRQLEVIASTWIERQKAGGEYSKRTAAGNKHVVVCSSNLATEAVMDFLSEFYAHPKLEDHLVILLSSHELDNSMQVILKDPKWTHRVIYMRGSSLKDLDLKRCRIHEADACFFLAPRTVVDKYSADQHTILRSWAVKDFAPHCKQYIQLFKAQNKMHVKFAEHVVCEDEFKFALLANNCLYPGLSTLVSLLVHTSGGQEAELATEQWQQLYGRHSGNEIYHIQLIKSSFFSRYEGKKFTEASSDAHQRFGVALMAILDTQIPEPRLQLNPGPNYIMKGSDYCFYMSVTKEEYSEISPEALQDDIGKNARQSKTLEQIALVLQKYQNESEDDGDEEESVFDTITSMVGQEITKIIHGKEKEKDTNEKDGDDNSNYFDYLQPDKMTKKMKDGNVMEKEADGLSHRNGTGNILQFYNDMGHEMIMTGPPPTTMYLGSRRTNCHIMKTPRLFCCLEWGKHCEHCTYKNANDDRWTRQLIILSVEYASCGIYNFIVPLRSNFISKYCLSPIILLLEEDPDKIFLETIAQFPLVYWMKGKISSVDDLLRGGINKASHLVVVNKEKHQKQGEETLSDSETIVAVQTIFRLFPNANIITELSQASNLRFMQFSAHDEYSQKISLLEQKLKQETPSNLSYMFRLPFAAGQVFSASMLDTLLYQTFVKGYLITFVRLLLGIDAEQNSGHLSSIRVKRATLKLYPTYGELYQGLCTATGEVPIAIYRTEKQGLESNQPTPPPPPKDFGLKRETTFHARNPFISFQNSDQCDLADLIRNRLKSLDIRDDDYCELKKRPNALSYVILNPSPKRKLKLGDIVHVLQPYSMQAFPSNAKQPWRPRSNSVNILLPRHLDKRKGSLPNLTDKEKAQESTTEKEDPRPHTATVNVEVTTSTPAEGIQRKPSRFTVERKPESALDTPTIVVNGTEC</sequence>
<feature type="domain" description="RCK N-terminal" evidence="16">
    <location>
        <begin position="777"/>
        <end position="896"/>
    </location>
</feature>